<dbReference type="InterPro" id="IPR048395">
    <property type="entry name" value="Glyco_hydro_31_C"/>
</dbReference>
<dbReference type="PANTHER" id="PTHR22762">
    <property type="entry name" value="ALPHA-GLUCOSIDASE"/>
    <property type="match status" value="1"/>
</dbReference>
<sequence length="809" mass="91148">MATQADSRIIGGRDGAKYRFTLLTDGLLRYEWAPDGVFEDRPSAFAATRNSSNSGNVQVPDHRIKDTEDLLEIITARFHLTYNKQEFSPHGLFAIVANHTRSTWRYGKDEETEGGTTRTLDGVNGRIEVEPGVVSQKGFSVIDDSTSMLFEEDGFVAPRRAGQGRVDGYLFAYGHDFREAVKGLYAISGSPPVLPRWALGNWWSRYYEYTAESYLTLMDKFHDIGIPLSTAVIDMDWHLVDDPRITDAGMTGWTGYTWNKKLFPDPPAFLTELHKRGLKVTLNDHPADGIHSYEDLYKEVAQAVGHDTSNKDPVPFEITNRKYLAAYMDIVISSLEKDGTDFIWVDWQQGEFSLMGVDPLWVLNHYHFLHNARRQKGRPLIFSRYAGPGSHRYPIGFSGDSVVTWASLDFQPEFTNMASNIGYGWWSHDIGGHMNGVKDYDLLTRWTQYGVFSPIMRLHSSKSLWVAKEAWKLPPVPREVVTKFMRLRHRMIPYLHTMNFRAAVQGEPLIQPMYWEYPYVDAAYKVPNQYYFGSQMIVVPITTPQNGSLGLGKVKAWLPPGRYVDYFSGVVYDGDRELWLSRPLEQYPVLLKEGSIVPLDQNEIPKNGGGNLDAFEVVIAVGADGYFELIEDEEDSTARSDGLGQVQEWSRTPINFTQSTGRVHVGATSESKGSKTTDRTRGWSFRFPGLKTVKDMSLRVMVISASLTEDYTRPFNGGNTVSISDVPAESQVVVELGPNPQLAINDPVSLIEPILNAAQNDYEVKDAVWDVVSAKKSQAMDKLGQLQTLDIDEDLRLAVTEYLVADSRS</sequence>
<evidence type="ECO:0000259" key="6">
    <source>
        <dbReference type="Pfam" id="PF21365"/>
    </source>
</evidence>
<dbReference type="InterPro" id="IPR000322">
    <property type="entry name" value="Glyco_hydro_31_TIM"/>
</dbReference>
<evidence type="ECO:0000313" key="7">
    <source>
        <dbReference type="EMBL" id="KAK8027469.1"/>
    </source>
</evidence>
<protein>
    <recommendedName>
        <fullName evidence="3">alpha-glucosidase</fullName>
        <ecNumber evidence="3">3.2.1.20</ecNumber>
    </recommendedName>
</protein>
<evidence type="ECO:0000256" key="1">
    <source>
        <dbReference type="ARBA" id="ARBA00001657"/>
    </source>
</evidence>
<dbReference type="InterPro" id="IPR017853">
    <property type="entry name" value="GH"/>
</dbReference>
<evidence type="ECO:0000256" key="4">
    <source>
        <dbReference type="RuleBase" id="RU361185"/>
    </source>
</evidence>
<dbReference type="EMBL" id="JAQQWI010000007">
    <property type="protein sequence ID" value="KAK8027469.1"/>
    <property type="molecule type" value="Genomic_DNA"/>
</dbReference>
<comment type="similarity">
    <text evidence="2 4">Belongs to the glycosyl hydrolase 31 family.</text>
</comment>
<gene>
    <name evidence="7" type="ORF">PG991_004525</name>
</gene>
<dbReference type="SUPFAM" id="SSF51445">
    <property type="entry name" value="(Trans)glycosidases"/>
    <property type="match status" value="1"/>
</dbReference>
<dbReference type="CDD" id="cd06595">
    <property type="entry name" value="GH31_u1"/>
    <property type="match status" value="1"/>
</dbReference>
<dbReference type="SUPFAM" id="SSF51011">
    <property type="entry name" value="Glycosyl hydrolase domain"/>
    <property type="match status" value="1"/>
</dbReference>
<comment type="caution">
    <text evidence="7">The sequence shown here is derived from an EMBL/GenBank/DDBJ whole genome shotgun (WGS) entry which is preliminary data.</text>
</comment>
<feature type="domain" description="Glycoside hydrolase family 31 TIM barrel" evidence="5">
    <location>
        <begin position="191"/>
        <end position="498"/>
    </location>
</feature>
<dbReference type="Pfam" id="PF01055">
    <property type="entry name" value="Glyco_hydro_31_2nd"/>
    <property type="match status" value="1"/>
</dbReference>
<keyword evidence="8" id="KW-1185">Reference proteome</keyword>
<evidence type="ECO:0000259" key="5">
    <source>
        <dbReference type="Pfam" id="PF01055"/>
    </source>
</evidence>
<evidence type="ECO:0000256" key="3">
    <source>
        <dbReference type="ARBA" id="ARBA00012741"/>
    </source>
</evidence>
<dbReference type="Gene3D" id="2.60.40.1180">
    <property type="entry name" value="Golgi alpha-mannosidase II"/>
    <property type="match status" value="2"/>
</dbReference>
<dbReference type="InterPro" id="IPR013780">
    <property type="entry name" value="Glyco_hydro_b"/>
</dbReference>
<dbReference type="GO" id="GO:0016787">
    <property type="term" value="F:hydrolase activity"/>
    <property type="evidence" value="ECO:0007669"/>
    <property type="project" value="UniProtKB-KW"/>
</dbReference>
<comment type="catalytic activity">
    <reaction evidence="1">
        <text>Hydrolysis of terminal, non-reducing (1-&gt;4)-linked alpha-D-glucose residues with release of alpha-D-glucose.</text>
        <dbReference type="EC" id="3.2.1.20"/>
    </reaction>
</comment>
<accession>A0ABR1S6J4</accession>
<organism evidence="7 8">
    <name type="scientific">Apiospora marii</name>
    <dbReference type="NCBI Taxonomy" id="335849"/>
    <lineage>
        <taxon>Eukaryota</taxon>
        <taxon>Fungi</taxon>
        <taxon>Dikarya</taxon>
        <taxon>Ascomycota</taxon>
        <taxon>Pezizomycotina</taxon>
        <taxon>Sordariomycetes</taxon>
        <taxon>Xylariomycetidae</taxon>
        <taxon>Amphisphaeriales</taxon>
        <taxon>Apiosporaceae</taxon>
        <taxon>Apiospora</taxon>
    </lineage>
</organism>
<keyword evidence="4" id="KW-0326">Glycosidase</keyword>
<dbReference type="Gene3D" id="3.20.20.80">
    <property type="entry name" value="Glycosidases"/>
    <property type="match status" value="1"/>
</dbReference>
<dbReference type="Pfam" id="PF21365">
    <property type="entry name" value="Glyco_hydro_31_3rd"/>
    <property type="match status" value="1"/>
</dbReference>
<dbReference type="Proteomes" id="UP001396898">
    <property type="component" value="Unassembled WGS sequence"/>
</dbReference>
<dbReference type="EC" id="3.2.1.20" evidence="3"/>
<proteinExistence type="inferred from homology"/>
<keyword evidence="4 7" id="KW-0378">Hydrolase</keyword>
<evidence type="ECO:0000313" key="8">
    <source>
        <dbReference type="Proteomes" id="UP001396898"/>
    </source>
</evidence>
<dbReference type="PANTHER" id="PTHR22762:SF89">
    <property type="entry name" value="ALPHA-XYLOSIDASE"/>
    <property type="match status" value="1"/>
</dbReference>
<reference evidence="7 8" key="1">
    <citation type="submission" date="2023-01" db="EMBL/GenBank/DDBJ databases">
        <title>Analysis of 21 Apiospora genomes using comparative genomics revels a genus with tremendous synthesis potential of carbohydrate active enzymes and secondary metabolites.</title>
        <authorList>
            <person name="Sorensen T."/>
        </authorList>
    </citation>
    <scope>NUCLEOTIDE SEQUENCE [LARGE SCALE GENOMIC DNA]</scope>
    <source>
        <strain evidence="7 8">CBS 20057</strain>
    </source>
</reference>
<evidence type="ECO:0000256" key="2">
    <source>
        <dbReference type="ARBA" id="ARBA00007806"/>
    </source>
</evidence>
<feature type="domain" description="Glycosyl hydrolase family 31 C-terminal" evidence="6">
    <location>
        <begin position="506"/>
        <end position="597"/>
    </location>
</feature>
<name>A0ABR1S6J4_9PEZI</name>